<reference evidence="4" key="1">
    <citation type="journal article" date="2019" name="Sci. Rep.">
        <title>Draft genome of Tanacetum cinerariifolium, the natural source of mosquito coil.</title>
        <authorList>
            <person name="Yamashiro T."/>
            <person name="Shiraishi A."/>
            <person name="Satake H."/>
            <person name="Nakayama K."/>
        </authorList>
    </citation>
    <scope>NUCLEOTIDE SEQUENCE</scope>
</reference>
<dbReference type="GO" id="GO:0003964">
    <property type="term" value="F:RNA-directed DNA polymerase activity"/>
    <property type="evidence" value="ECO:0007669"/>
    <property type="project" value="UniProtKB-KW"/>
</dbReference>
<feature type="compositionally biased region" description="Polar residues" evidence="2">
    <location>
        <begin position="125"/>
        <end position="136"/>
    </location>
</feature>
<feature type="region of interest" description="Disordered" evidence="2">
    <location>
        <begin position="123"/>
        <end position="147"/>
    </location>
</feature>
<proteinExistence type="predicted"/>
<evidence type="ECO:0000313" key="4">
    <source>
        <dbReference type="EMBL" id="GEU42508.1"/>
    </source>
</evidence>
<dbReference type="Pfam" id="PF03732">
    <property type="entry name" value="Retrotrans_gag"/>
    <property type="match status" value="1"/>
</dbReference>
<evidence type="ECO:0000256" key="2">
    <source>
        <dbReference type="SAM" id="MobiDB-lite"/>
    </source>
</evidence>
<keyword evidence="4" id="KW-0808">Transferase</keyword>
<keyword evidence="4" id="KW-0695">RNA-directed DNA polymerase</keyword>
<keyword evidence="1" id="KW-0175">Coiled coil</keyword>
<dbReference type="EMBL" id="BKCJ010001579">
    <property type="protein sequence ID" value="GEU42508.1"/>
    <property type="molecule type" value="Genomic_DNA"/>
</dbReference>
<feature type="coiled-coil region" evidence="1">
    <location>
        <begin position="257"/>
        <end position="284"/>
    </location>
</feature>
<evidence type="ECO:0000256" key="1">
    <source>
        <dbReference type="SAM" id="Coils"/>
    </source>
</evidence>
<accession>A0A6L2JZH6</accession>
<feature type="domain" description="Retrotransposon gag" evidence="3">
    <location>
        <begin position="513"/>
        <end position="611"/>
    </location>
</feature>
<evidence type="ECO:0000259" key="3">
    <source>
        <dbReference type="Pfam" id="PF03732"/>
    </source>
</evidence>
<dbReference type="InterPro" id="IPR005162">
    <property type="entry name" value="Retrotrans_gag_dom"/>
</dbReference>
<keyword evidence="4" id="KW-0548">Nucleotidyltransferase</keyword>
<gene>
    <name evidence="4" type="ORF">Tci_014486</name>
</gene>
<name>A0A6L2JZH6_TANCI</name>
<organism evidence="4">
    <name type="scientific">Tanacetum cinerariifolium</name>
    <name type="common">Dalmatian daisy</name>
    <name type="synonym">Chrysanthemum cinerariifolium</name>
    <dbReference type="NCBI Taxonomy" id="118510"/>
    <lineage>
        <taxon>Eukaryota</taxon>
        <taxon>Viridiplantae</taxon>
        <taxon>Streptophyta</taxon>
        <taxon>Embryophyta</taxon>
        <taxon>Tracheophyta</taxon>
        <taxon>Spermatophyta</taxon>
        <taxon>Magnoliopsida</taxon>
        <taxon>eudicotyledons</taxon>
        <taxon>Gunneridae</taxon>
        <taxon>Pentapetalae</taxon>
        <taxon>asterids</taxon>
        <taxon>campanulids</taxon>
        <taxon>Asterales</taxon>
        <taxon>Asteraceae</taxon>
        <taxon>Asteroideae</taxon>
        <taxon>Anthemideae</taxon>
        <taxon>Anthemidinae</taxon>
        <taxon>Tanacetum</taxon>
    </lineage>
</organism>
<sequence>MVEDVSKLFTLVIQTLVFQISLVPPNQGVSSPLRRLLELEPLKFSYCCLRRVFCTFFVSLLPPNLFSISSIKDLASFSRSNNLNNTINNSYWLRIRSLAAATTYGLKDSIGSENSLLCTEKDYSPASSRNTASNSKTESDPSEDPFEDHSAPLAILPFHDDLYMKVMQEYNATSNELPISPPRAPIAPLTVLPTSLVLPSSPLFDPRDFFLPEEIYHLKNKPRHKEQISAILNHLDELPFERIKHMEDKIEGLGNGRVIIQRDFDKLETELQEARTQIFGFQREKIRHDDEIVLARVRISTLEIIIKIYACHGCLSYIPYFDVSYLYVSEITMVLLPSGFLEPLYPGIIDMINDQDIEHMILPTPPRDIEPHIRSPISLYPSSLVGSSSPVKSTTPQPDYPFNESIFIEMALKRTSTSAAPAMTQAAIRKLVVDSVATALEAQAATMENTNDTNRNTRQSGTPVARKCFYKVFMSCQPFNFKGTKGTVDLICWFKRTELVFSRSNCTKDCKVKFATGTLTKEALSWWHSFAQPIRIEKAYKISWFEFKKLLIKKYCPRTEVKKMEDEFYNLTVKGNDLKTYVRIFQELAVLCPTMVPNSEKLMEVFIGGLPKSIKENVTASKP</sequence>
<protein>
    <submittedName>
        <fullName evidence="4">Reverse transcriptase domain-containing protein</fullName>
    </submittedName>
</protein>
<comment type="caution">
    <text evidence="4">The sequence shown here is derived from an EMBL/GenBank/DDBJ whole genome shotgun (WGS) entry which is preliminary data.</text>
</comment>
<dbReference type="AlphaFoldDB" id="A0A6L2JZH6"/>